<proteinExistence type="predicted"/>
<sequence>MVAFKHVPVKLRNARKDAVDTLHRSSSILFIIRRLPEDVLGEIFCHTGFTVRRVQHPRQEPVDTGSHLQLVARHQPLPFGPLRSKACRLAVRLQNGDVEPFYSTQNCRSDVIRRQNRLEAVDFLFDFSRRWETVNVQIWFRIIDMLPILDRAPGRMPMLRELRYALLLRPCRFLTEYPARQRYNFPAFVRFVVLPNLKNINITYNIKSLPSLIDKFSCSLQKLTLVEFQPGDLAPMLDRTPKLLEMSGGSPPGRVSPTAPDTFCPTWLSNKRLENEY</sequence>
<dbReference type="AlphaFoldDB" id="A0AAD7GBP9"/>
<dbReference type="Proteomes" id="UP001221757">
    <property type="component" value="Unassembled WGS sequence"/>
</dbReference>
<comment type="caution">
    <text evidence="1">The sequence shown here is derived from an EMBL/GenBank/DDBJ whole genome shotgun (WGS) entry which is preliminary data.</text>
</comment>
<evidence type="ECO:0000313" key="2">
    <source>
        <dbReference type="Proteomes" id="UP001221757"/>
    </source>
</evidence>
<name>A0AAD7GBP9_MYCRO</name>
<organism evidence="1 2">
    <name type="scientific">Mycena rosella</name>
    <name type="common">Pink bonnet</name>
    <name type="synonym">Agaricus rosellus</name>
    <dbReference type="NCBI Taxonomy" id="1033263"/>
    <lineage>
        <taxon>Eukaryota</taxon>
        <taxon>Fungi</taxon>
        <taxon>Dikarya</taxon>
        <taxon>Basidiomycota</taxon>
        <taxon>Agaricomycotina</taxon>
        <taxon>Agaricomycetes</taxon>
        <taxon>Agaricomycetidae</taxon>
        <taxon>Agaricales</taxon>
        <taxon>Marasmiineae</taxon>
        <taxon>Mycenaceae</taxon>
        <taxon>Mycena</taxon>
    </lineage>
</organism>
<protein>
    <recommendedName>
        <fullName evidence="3">F-box domain-containing protein</fullName>
    </recommendedName>
</protein>
<accession>A0AAD7GBP9</accession>
<evidence type="ECO:0008006" key="3">
    <source>
        <dbReference type="Google" id="ProtNLM"/>
    </source>
</evidence>
<keyword evidence="2" id="KW-1185">Reference proteome</keyword>
<dbReference type="EMBL" id="JARKIE010000147">
    <property type="protein sequence ID" value="KAJ7675546.1"/>
    <property type="molecule type" value="Genomic_DNA"/>
</dbReference>
<reference evidence="1" key="1">
    <citation type="submission" date="2023-03" db="EMBL/GenBank/DDBJ databases">
        <title>Massive genome expansion in bonnet fungi (Mycena s.s.) driven by repeated elements and novel gene families across ecological guilds.</title>
        <authorList>
            <consortium name="Lawrence Berkeley National Laboratory"/>
            <person name="Harder C.B."/>
            <person name="Miyauchi S."/>
            <person name="Viragh M."/>
            <person name="Kuo A."/>
            <person name="Thoen E."/>
            <person name="Andreopoulos B."/>
            <person name="Lu D."/>
            <person name="Skrede I."/>
            <person name="Drula E."/>
            <person name="Henrissat B."/>
            <person name="Morin E."/>
            <person name="Kohler A."/>
            <person name="Barry K."/>
            <person name="LaButti K."/>
            <person name="Morin E."/>
            <person name="Salamov A."/>
            <person name="Lipzen A."/>
            <person name="Mereny Z."/>
            <person name="Hegedus B."/>
            <person name="Baldrian P."/>
            <person name="Stursova M."/>
            <person name="Weitz H."/>
            <person name="Taylor A."/>
            <person name="Grigoriev I.V."/>
            <person name="Nagy L.G."/>
            <person name="Martin F."/>
            <person name="Kauserud H."/>
        </authorList>
    </citation>
    <scope>NUCLEOTIDE SEQUENCE</scope>
    <source>
        <strain evidence="1">CBHHK067</strain>
    </source>
</reference>
<gene>
    <name evidence="1" type="ORF">B0H17DRAFT_1140172</name>
</gene>
<evidence type="ECO:0000313" key="1">
    <source>
        <dbReference type="EMBL" id="KAJ7675546.1"/>
    </source>
</evidence>